<feature type="region of interest" description="Disordered" evidence="1">
    <location>
        <begin position="1"/>
        <end position="147"/>
    </location>
</feature>
<dbReference type="GO" id="GO:0005912">
    <property type="term" value="C:adherens junction"/>
    <property type="evidence" value="ECO:0007669"/>
    <property type="project" value="TreeGrafter"/>
</dbReference>
<sequence length="147" mass="15805">MRASAGPAGGVREPSSGEAMGPTLGLWKSSSLESLQTAVSEANQSRGEAQLPFHRPRPHTVRGRGCNQSFRIAIDKSYDGPSEDDDELSDRSSGCETPASGSSRQGLDEEEGRKKKTKGKKKEKKSKGKSVDAVEKKTKKKGFGLLR</sequence>
<comment type="caution">
    <text evidence="2">The sequence shown here is derived from an EMBL/GenBank/DDBJ whole genome shotgun (WGS) entry which is preliminary data.</text>
</comment>
<evidence type="ECO:0000313" key="2">
    <source>
        <dbReference type="EMBL" id="TNN29517.1"/>
    </source>
</evidence>
<reference evidence="2 3" key="1">
    <citation type="submission" date="2019-03" db="EMBL/GenBank/DDBJ databases">
        <title>First draft genome of Liparis tanakae, snailfish: a comprehensive survey of snailfish specific genes.</title>
        <authorList>
            <person name="Kim W."/>
            <person name="Song I."/>
            <person name="Jeong J.-H."/>
            <person name="Kim D."/>
            <person name="Kim S."/>
            <person name="Ryu S."/>
            <person name="Song J.Y."/>
            <person name="Lee S.K."/>
        </authorList>
    </citation>
    <scope>NUCLEOTIDE SEQUENCE [LARGE SCALE GENOMIC DNA]</scope>
    <source>
        <tissue evidence="2">Muscle</tissue>
    </source>
</reference>
<accession>A0A4Z2EKN5</accession>
<evidence type="ECO:0000313" key="3">
    <source>
        <dbReference type="Proteomes" id="UP000314294"/>
    </source>
</evidence>
<name>A0A4Z2EKN5_9TELE</name>
<feature type="compositionally biased region" description="Basic residues" evidence="1">
    <location>
        <begin position="137"/>
        <end position="147"/>
    </location>
</feature>
<organism evidence="2 3">
    <name type="scientific">Liparis tanakae</name>
    <name type="common">Tanaka's snailfish</name>
    <dbReference type="NCBI Taxonomy" id="230148"/>
    <lineage>
        <taxon>Eukaryota</taxon>
        <taxon>Metazoa</taxon>
        <taxon>Chordata</taxon>
        <taxon>Craniata</taxon>
        <taxon>Vertebrata</taxon>
        <taxon>Euteleostomi</taxon>
        <taxon>Actinopterygii</taxon>
        <taxon>Neopterygii</taxon>
        <taxon>Teleostei</taxon>
        <taxon>Neoteleostei</taxon>
        <taxon>Acanthomorphata</taxon>
        <taxon>Eupercaria</taxon>
        <taxon>Perciformes</taxon>
        <taxon>Cottioidei</taxon>
        <taxon>Cottales</taxon>
        <taxon>Liparidae</taxon>
        <taxon>Liparis</taxon>
    </lineage>
</organism>
<keyword evidence="3" id="KW-1185">Reference proteome</keyword>
<dbReference type="AlphaFoldDB" id="A0A4Z2EKN5"/>
<gene>
    <name evidence="2" type="primary">Pard3b_0</name>
    <name evidence="2" type="ORF">EYF80_060335</name>
</gene>
<dbReference type="GO" id="GO:0045197">
    <property type="term" value="P:establishment or maintenance of epithelial cell apical/basal polarity"/>
    <property type="evidence" value="ECO:0007669"/>
    <property type="project" value="TreeGrafter"/>
</dbReference>
<dbReference type="InterPro" id="IPR052213">
    <property type="entry name" value="PAR3"/>
</dbReference>
<feature type="compositionally biased region" description="Polar residues" evidence="1">
    <location>
        <begin position="28"/>
        <end position="47"/>
    </location>
</feature>
<dbReference type="OrthoDB" id="6264899at2759"/>
<dbReference type="GO" id="GO:0007155">
    <property type="term" value="P:cell adhesion"/>
    <property type="evidence" value="ECO:0007669"/>
    <property type="project" value="TreeGrafter"/>
</dbReference>
<dbReference type="PANTHER" id="PTHR16484">
    <property type="entry name" value="PARTITIONING DEFECTIVE 3 RELATED"/>
    <property type="match status" value="1"/>
</dbReference>
<dbReference type="PANTHER" id="PTHR16484:SF4">
    <property type="entry name" value="PARTITIONING DEFECTIVE 3 HOMOLOG B"/>
    <property type="match status" value="1"/>
</dbReference>
<dbReference type="GO" id="GO:0043296">
    <property type="term" value="C:apical junction complex"/>
    <property type="evidence" value="ECO:0007669"/>
    <property type="project" value="TreeGrafter"/>
</dbReference>
<dbReference type="GO" id="GO:0035091">
    <property type="term" value="F:phosphatidylinositol binding"/>
    <property type="evidence" value="ECO:0007669"/>
    <property type="project" value="TreeGrafter"/>
</dbReference>
<dbReference type="GO" id="GO:0005938">
    <property type="term" value="C:cell cortex"/>
    <property type="evidence" value="ECO:0007669"/>
    <property type="project" value="TreeGrafter"/>
</dbReference>
<evidence type="ECO:0000256" key="1">
    <source>
        <dbReference type="SAM" id="MobiDB-lite"/>
    </source>
</evidence>
<dbReference type="GO" id="GO:0016324">
    <property type="term" value="C:apical plasma membrane"/>
    <property type="evidence" value="ECO:0007669"/>
    <property type="project" value="TreeGrafter"/>
</dbReference>
<dbReference type="GO" id="GO:0030010">
    <property type="term" value="P:establishment of cell polarity"/>
    <property type="evidence" value="ECO:0007669"/>
    <property type="project" value="TreeGrafter"/>
</dbReference>
<dbReference type="GO" id="GO:0000226">
    <property type="term" value="P:microtubule cytoskeleton organization"/>
    <property type="evidence" value="ECO:0007669"/>
    <property type="project" value="TreeGrafter"/>
</dbReference>
<dbReference type="EMBL" id="SRLO01005551">
    <property type="protein sequence ID" value="TNN29517.1"/>
    <property type="molecule type" value="Genomic_DNA"/>
</dbReference>
<dbReference type="Proteomes" id="UP000314294">
    <property type="component" value="Unassembled WGS sequence"/>
</dbReference>
<proteinExistence type="predicted"/>
<dbReference type="GO" id="GO:0051660">
    <property type="term" value="P:establishment of centrosome localization"/>
    <property type="evidence" value="ECO:0007669"/>
    <property type="project" value="TreeGrafter"/>
</dbReference>
<protein>
    <submittedName>
        <fullName evidence="2">Partitioning defective 3 B</fullName>
    </submittedName>
</protein>
<feature type="compositionally biased region" description="Basic residues" evidence="1">
    <location>
        <begin position="114"/>
        <end position="128"/>
    </location>
</feature>
<dbReference type="GO" id="GO:0008104">
    <property type="term" value="P:intracellular protein localization"/>
    <property type="evidence" value="ECO:0007669"/>
    <property type="project" value="TreeGrafter"/>
</dbReference>